<reference evidence="4" key="1">
    <citation type="submission" date="2017-12" db="EMBL/GenBank/DDBJ databases">
        <authorList>
            <person name="Thomas-White K."/>
            <person name="Wolfe A.J."/>
        </authorList>
    </citation>
    <scope>NUCLEOTIDE SEQUENCE</scope>
    <source>
        <strain evidence="4">UMB0763</strain>
    </source>
</reference>
<dbReference type="KEGG" id="cpyr:CYJ47_13060"/>
<feature type="region of interest" description="Disordered" evidence="1">
    <location>
        <begin position="319"/>
        <end position="347"/>
    </location>
</feature>
<protein>
    <submittedName>
        <fullName evidence="4">HtaA domain-containing protein</fullName>
    </submittedName>
</protein>
<feature type="chain" id="PRO_5042285739" evidence="2">
    <location>
        <begin position="28"/>
        <end position="614"/>
    </location>
</feature>
<feature type="region of interest" description="Disordered" evidence="1">
    <location>
        <begin position="286"/>
        <end position="305"/>
    </location>
</feature>
<organism evidence="4 5">
    <name type="scientific">Corynebacterium pyruviciproducens</name>
    <dbReference type="NCBI Taxonomy" id="598660"/>
    <lineage>
        <taxon>Bacteria</taxon>
        <taxon>Bacillati</taxon>
        <taxon>Actinomycetota</taxon>
        <taxon>Actinomycetes</taxon>
        <taxon>Mycobacteriales</taxon>
        <taxon>Corynebacteriaceae</taxon>
        <taxon>Corynebacterium</taxon>
    </lineage>
</organism>
<feature type="signal peptide" evidence="2">
    <location>
        <begin position="1"/>
        <end position="27"/>
    </location>
</feature>
<dbReference type="Proteomes" id="UP000234560">
    <property type="component" value="Chromosome"/>
</dbReference>
<dbReference type="AlphaFoldDB" id="A0AAF1BYZ0"/>
<gene>
    <name evidence="4" type="ORF">CYJ47_13060</name>
</gene>
<evidence type="ECO:0000313" key="4">
    <source>
        <dbReference type="EMBL" id="WOT02150.1"/>
    </source>
</evidence>
<evidence type="ECO:0000256" key="2">
    <source>
        <dbReference type="SAM" id="SignalP"/>
    </source>
</evidence>
<evidence type="ECO:0000259" key="3">
    <source>
        <dbReference type="Pfam" id="PF04213"/>
    </source>
</evidence>
<evidence type="ECO:0000313" key="5">
    <source>
        <dbReference type="Proteomes" id="UP000234560"/>
    </source>
</evidence>
<keyword evidence="2" id="KW-0732">Signal</keyword>
<dbReference type="EMBL" id="CP136958">
    <property type="protein sequence ID" value="WOT02150.1"/>
    <property type="molecule type" value="Genomic_DNA"/>
</dbReference>
<dbReference type="InterPro" id="IPR007331">
    <property type="entry name" value="Htaa"/>
</dbReference>
<proteinExistence type="predicted"/>
<feature type="domain" description="Htaa" evidence="3">
    <location>
        <begin position="354"/>
        <end position="508"/>
    </location>
</feature>
<evidence type="ECO:0000256" key="1">
    <source>
        <dbReference type="SAM" id="MobiDB-lite"/>
    </source>
</evidence>
<dbReference type="RefSeq" id="WP_101679076.1">
    <property type="nucleotide sequence ID" value="NZ_CP136958.1"/>
</dbReference>
<feature type="domain" description="Htaa" evidence="3">
    <location>
        <begin position="43"/>
        <end position="203"/>
    </location>
</feature>
<feature type="compositionally biased region" description="Low complexity" evidence="1">
    <location>
        <begin position="292"/>
        <end position="305"/>
    </location>
</feature>
<name>A0AAF1BYZ0_9CORY</name>
<reference evidence="4" key="2">
    <citation type="submission" date="2023-10" db="EMBL/GenBank/DDBJ databases">
        <authorList>
            <person name="Choi B."/>
        </authorList>
    </citation>
    <scope>NUCLEOTIDE SEQUENCE</scope>
    <source>
        <strain evidence="4">UMB0763</strain>
    </source>
</reference>
<dbReference type="Pfam" id="PF04213">
    <property type="entry name" value="HtaA"/>
    <property type="match status" value="2"/>
</dbReference>
<sequence length="614" mass="60618">MPVTLTRRLLALVAATFLVLLSTVAGGGTPVAAADTCKEVTSGALHWGVKESYRKYIATGAAHGAIGFSDGASDFSFPLASADITSDSAGTIRFKGGVHFTGHHAHDVNLLDMKLYNFTLRVDGDQGELLVDYDSRAFEGMDYNHIGPMTHGSGEVLATVRFAQPVKFGSSSVSLAGSTNLTERGATIFGGFYEPGLQLDDLGGSLGMCGGSAGSGSTGGASTGGGSGFVGKTDSGATTGVAGLVGNLNDTLVEVNGLIVNSGNVMDNSTKLLGRVNGIPAAPTGTGGTAGTAGNSTGNSTANSAATTKAEHYVGTVGAPAAGETQRSGRSEGTGGGTQTSKDVCSAGTGVTSATAQWGVRSSFRNYIRGSIAKGGWKLGGVSWDEGSGAFVFNGDQGAVNQSEGTIAFPGTLNFYGHGGILDMTISNIEIQFSGQSGQLVATVTSNDVEGTAHDYGRVAIADLAFSTLDVSDGAASGTANATLTSAGAAAFADFYEPGAPLDPVSFTASLGGAANCAAGQGATAGAGGSAGAGPADSKAKAAALKAGGGLLDTQATTSDSRDGAPKGDQFKIKTSTAGGQATNLDSTVVLLIVAAFVVGGSALSGTARRVGGK</sequence>
<accession>A0AAF1BYZ0</accession>